<evidence type="ECO:0000313" key="6">
    <source>
        <dbReference type="EMBL" id="MBK4216789.1"/>
    </source>
</evidence>
<gene>
    <name evidence="6" type="ORF">JJJ17_12700</name>
</gene>
<proteinExistence type="predicted"/>
<dbReference type="Gene3D" id="1.10.357.10">
    <property type="entry name" value="Tetracycline Repressor, domain 2"/>
    <property type="match status" value="1"/>
</dbReference>
<dbReference type="AlphaFoldDB" id="A0A934SG37"/>
<reference evidence="6" key="1">
    <citation type="submission" date="2021-01" db="EMBL/GenBank/DDBJ databases">
        <title>Paracoccus amoyensis sp. nov., isolated from the surface seawater along the coast of Xiamen Island, China.</title>
        <authorList>
            <person name="Lyu L."/>
        </authorList>
    </citation>
    <scope>NUCLEOTIDE SEQUENCE</scope>
    <source>
        <strain evidence="6">MJ17</strain>
    </source>
</reference>
<organism evidence="6 7">
    <name type="scientific">Paracoccus caeni</name>
    <dbReference type="NCBI Taxonomy" id="657651"/>
    <lineage>
        <taxon>Bacteria</taxon>
        <taxon>Pseudomonadati</taxon>
        <taxon>Pseudomonadota</taxon>
        <taxon>Alphaproteobacteria</taxon>
        <taxon>Rhodobacterales</taxon>
        <taxon>Paracoccaceae</taxon>
        <taxon>Paracoccus</taxon>
    </lineage>
</organism>
<dbReference type="Proteomes" id="UP000640485">
    <property type="component" value="Unassembled WGS sequence"/>
</dbReference>
<dbReference type="InterPro" id="IPR001647">
    <property type="entry name" value="HTH_TetR"/>
</dbReference>
<dbReference type="PANTHER" id="PTHR47506">
    <property type="entry name" value="TRANSCRIPTIONAL REGULATORY PROTEIN"/>
    <property type="match status" value="1"/>
</dbReference>
<dbReference type="PROSITE" id="PS50977">
    <property type="entry name" value="HTH_TETR_2"/>
    <property type="match status" value="1"/>
</dbReference>
<feature type="DNA-binding region" description="H-T-H motif" evidence="4">
    <location>
        <begin position="37"/>
        <end position="56"/>
    </location>
</feature>
<name>A0A934SG37_9RHOB</name>
<keyword evidence="7" id="KW-1185">Reference proteome</keyword>
<feature type="domain" description="HTH tetR-type" evidence="5">
    <location>
        <begin position="14"/>
        <end position="74"/>
    </location>
</feature>
<keyword evidence="3" id="KW-0804">Transcription</keyword>
<dbReference type="SUPFAM" id="SSF46689">
    <property type="entry name" value="Homeodomain-like"/>
    <property type="match status" value="1"/>
</dbReference>
<comment type="caution">
    <text evidence="6">The sequence shown here is derived from an EMBL/GenBank/DDBJ whole genome shotgun (WGS) entry which is preliminary data.</text>
</comment>
<dbReference type="PANTHER" id="PTHR47506:SF1">
    <property type="entry name" value="HTH-TYPE TRANSCRIPTIONAL REGULATOR YJDC"/>
    <property type="match status" value="1"/>
</dbReference>
<sequence length="195" mass="20770">MDDSLTARRGRPRTFDEAAVLDAAVEALWRSGVRGLSLNELAESLQTSKPNLARAFGCKEQLIARALERYCQQSSEKTNAVLAEPGTLQQVVARYLDLFVKAHTDCSTPSGCLFSSALSDCSAETEGPVHEALATLSARNMQALQDRLQLAGAADPASLAQFLVGQTVAMSVMARNGADREALQQFAALAARAAT</sequence>
<evidence type="ECO:0000256" key="2">
    <source>
        <dbReference type="ARBA" id="ARBA00023125"/>
    </source>
</evidence>
<evidence type="ECO:0000256" key="4">
    <source>
        <dbReference type="PROSITE-ProRule" id="PRU00335"/>
    </source>
</evidence>
<protein>
    <submittedName>
        <fullName evidence="6">TetR/AcrR family transcriptional regulator</fullName>
    </submittedName>
</protein>
<evidence type="ECO:0000259" key="5">
    <source>
        <dbReference type="PROSITE" id="PS50977"/>
    </source>
</evidence>
<evidence type="ECO:0000313" key="7">
    <source>
        <dbReference type="Proteomes" id="UP000640485"/>
    </source>
</evidence>
<accession>A0A934SG37</accession>
<keyword evidence="2 4" id="KW-0238">DNA-binding</keyword>
<dbReference type="SUPFAM" id="SSF48498">
    <property type="entry name" value="Tetracyclin repressor-like, C-terminal domain"/>
    <property type="match status" value="1"/>
</dbReference>
<dbReference type="GO" id="GO:0003677">
    <property type="term" value="F:DNA binding"/>
    <property type="evidence" value="ECO:0007669"/>
    <property type="project" value="UniProtKB-UniRule"/>
</dbReference>
<dbReference type="Gene3D" id="1.10.10.60">
    <property type="entry name" value="Homeodomain-like"/>
    <property type="match status" value="1"/>
</dbReference>
<dbReference type="EMBL" id="JAEPRQ010000004">
    <property type="protein sequence ID" value="MBK4216789.1"/>
    <property type="molecule type" value="Genomic_DNA"/>
</dbReference>
<dbReference type="Pfam" id="PF00440">
    <property type="entry name" value="TetR_N"/>
    <property type="match status" value="1"/>
</dbReference>
<evidence type="ECO:0000256" key="1">
    <source>
        <dbReference type="ARBA" id="ARBA00023015"/>
    </source>
</evidence>
<dbReference type="InterPro" id="IPR036271">
    <property type="entry name" value="Tet_transcr_reg_TetR-rel_C_sf"/>
</dbReference>
<dbReference type="InterPro" id="IPR009057">
    <property type="entry name" value="Homeodomain-like_sf"/>
</dbReference>
<dbReference type="RefSeq" id="WP_200687034.1">
    <property type="nucleotide sequence ID" value="NZ_JAEPRQ010000004.1"/>
</dbReference>
<keyword evidence="1" id="KW-0805">Transcription regulation</keyword>
<evidence type="ECO:0000256" key="3">
    <source>
        <dbReference type="ARBA" id="ARBA00023163"/>
    </source>
</evidence>